<dbReference type="VEuPathDB" id="PiroplasmaDB:BBOV_III005820"/>
<comment type="subcellular location">
    <subcellularLocation>
        <location evidence="1">Membrane</location>
        <topology evidence="1">Multi-pass membrane protein</topology>
    </subcellularLocation>
</comment>
<evidence type="ECO:0000256" key="7">
    <source>
        <dbReference type="ARBA" id="ARBA00022989"/>
    </source>
</evidence>
<dbReference type="SMART" id="SM00382">
    <property type="entry name" value="AAA"/>
    <property type="match status" value="2"/>
</dbReference>
<dbReference type="InterPro" id="IPR017871">
    <property type="entry name" value="ABC_transporter-like_CS"/>
</dbReference>
<evidence type="ECO:0000256" key="2">
    <source>
        <dbReference type="ARBA" id="ARBA00009726"/>
    </source>
</evidence>
<dbReference type="KEGG" id="bbo:BBOV_III005820"/>
<dbReference type="GO" id="GO:0140359">
    <property type="term" value="F:ABC-type transporter activity"/>
    <property type="evidence" value="ECO:0007669"/>
    <property type="project" value="InterPro"/>
</dbReference>
<dbReference type="SUPFAM" id="SSF90123">
    <property type="entry name" value="ABC transporter transmembrane region"/>
    <property type="match status" value="2"/>
</dbReference>
<comment type="caution">
    <text evidence="12">The sequence shown here is derived from an EMBL/GenBank/DDBJ whole genome shotgun (WGS) entry which is preliminary data.</text>
</comment>
<evidence type="ECO:0000256" key="5">
    <source>
        <dbReference type="ARBA" id="ARBA00022741"/>
    </source>
</evidence>
<dbReference type="PANTHER" id="PTHR24223:SF456">
    <property type="entry name" value="MULTIDRUG RESISTANCE-ASSOCIATED PROTEIN LETHAL(2)03659"/>
    <property type="match status" value="1"/>
</dbReference>
<protein>
    <submittedName>
        <fullName evidence="12">ABC transporter family protein</fullName>
    </submittedName>
</protein>
<feature type="transmembrane region" description="Helical" evidence="9">
    <location>
        <begin position="379"/>
        <end position="398"/>
    </location>
</feature>
<dbReference type="GO" id="GO:0005524">
    <property type="term" value="F:ATP binding"/>
    <property type="evidence" value="ECO:0007669"/>
    <property type="project" value="UniProtKB-KW"/>
</dbReference>
<evidence type="ECO:0000256" key="1">
    <source>
        <dbReference type="ARBA" id="ARBA00004141"/>
    </source>
</evidence>
<dbReference type="Gene3D" id="3.40.50.300">
    <property type="entry name" value="P-loop containing nucleotide triphosphate hydrolases"/>
    <property type="match status" value="2"/>
</dbReference>
<dbReference type="GO" id="GO:0016020">
    <property type="term" value="C:membrane"/>
    <property type="evidence" value="ECO:0007669"/>
    <property type="project" value="UniProtKB-SubCell"/>
</dbReference>
<dbReference type="eggNOG" id="KOG0054">
    <property type="taxonomic scope" value="Eukaryota"/>
</dbReference>
<keyword evidence="4 9" id="KW-0812">Transmembrane</keyword>
<evidence type="ECO:0000256" key="6">
    <source>
        <dbReference type="ARBA" id="ARBA00022840"/>
    </source>
</evidence>
<name>A7ANL0_BABBO</name>
<evidence type="ECO:0000256" key="8">
    <source>
        <dbReference type="ARBA" id="ARBA00023136"/>
    </source>
</evidence>
<evidence type="ECO:0000259" key="11">
    <source>
        <dbReference type="PROSITE" id="PS50929"/>
    </source>
</evidence>
<dbReference type="OMA" id="FAWLQVF"/>
<feature type="domain" description="ABC transporter" evidence="10">
    <location>
        <begin position="1225"/>
        <end position="1525"/>
    </location>
</feature>
<keyword evidence="7 9" id="KW-1133">Transmembrane helix</keyword>
<feature type="transmembrane region" description="Helical" evidence="9">
    <location>
        <begin position="1075"/>
        <end position="1094"/>
    </location>
</feature>
<dbReference type="InterPro" id="IPR003593">
    <property type="entry name" value="AAA+_ATPase"/>
</dbReference>
<feature type="transmembrane region" description="Helical" evidence="9">
    <location>
        <begin position="105"/>
        <end position="129"/>
    </location>
</feature>
<evidence type="ECO:0000259" key="10">
    <source>
        <dbReference type="PROSITE" id="PS50893"/>
    </source>
</evidence>
<dbReference type="Pfam" id="PF00664">
    <property type="entry name" value="ABC_membrane"/>
    <property type="match status" value="1"/>
</dbReference>
<evidence type="ECO:0000256" key="4">
    <source>
        <dbReference type="ARBA" id="ARBA00022692"/>
    </source>
</evidence>
<dbReference type="InterPro" id="IPR003439">
    <property type="entry name" value="ABC_transporter-like_ATP-bd"/>
</dbReference>
<feature type="transmembrane region" description="Helical" evidence="9">
    <location>
        <begin position="820"/>
        <end position="845"/>
    </location>
</feature>
<keyword evidence="6" id="KW-0067">ATP-binding</keyword>
<dbReference type="EMBL" id="AAXT01000001">
    <property type="protein sequence ID" value="EDO08144.1"/>
    <property type="molecule type" value="Genomic_DNA"/>
</dbReference>
<keyword evidence="8 9" id="KW-0472">Membrane</keyword>
<feature type="transmembrane region" description="Helical" evidence="9">
    <location>
        <begin position="293"/>
        <end position="319"/>
    </location>
</feature>
<dbReference type="FunCoup" id="A7ANL0">
    <property type="interactions" value="2"/>
</dbReference>
<feature type="transmembrane region" description="Helical" evidence="9">
    <location>
        <begin position="410"/>
        <end position="431"/>
    </location>
</feature>
<evidence type="ECO:0000256" key="9">
    <source>
        <dbReference type="SAM" id="Phobius"/>
    </source>
</evidence>
<dbReference type="PROSITE" id="PS50929">
    <property type="entry name" value="ABC_TM1F"/>
    <property type="match status" value="1"/>
</dbReference>
<sequence length="1533" mass="172401">MDPNDIYDSRMVDKTQHKSYNDSGICNFLLLRWAKWWVKYICTHIIEPEGVHRLPEADQISYWQPILSKHVSDGILRLEESQRQQSDDLQDGKGKKRGRSIMLRAILLTFWRRIALTLLVMIIIAITTAVTVMFLKRLLTMLSSKEQDWGMIVLLVCSIVGIETVNTFLDQHANLYNMRLQTLMEASIAITLFQHGLCHRRDYPNLMRAHSVRQGCKSAVHVASSTNQDACEILACPARRHQNAELTPSMYTFLFVDTYYIVALVDACVMLLRFICNIIAGILLIYTQTGMDILLPIIIIASSIVIMILVEVINACNIIHSLRSKDDRISKSSDIIGSLKMLEVAGIEDIGFNVIQDSRSDELAVLQSRLSLFSINRSLMRVIGAIVYIVVILGFIRKEKSGANGADFDVSLPITLLHIVNAIVGSFDYLLKSLKIVVEGVTSIGRIETYMKTCSPNFYLTNRNILTGSPRKSLPAEIPKGDKNISKNTLVILKDASFTWLNVREEFLMQSPQPPLVFSGVNFELKRGDIRIVTGNQGSGKTSFIKSILGEMTLVSGSMAVAPLSTDMPIFYSSQDIWLPSGTIRSVITFGYTFDEEVYHQVLRSVELESDIQSWANGDSRVISEQGYSLSGGQRVRVGLARALYAYMIFSKANEQLENRCCFLVCLDEPFHGLDPNVTIKIFDNLFNKRTGLLVRDDVAVILTMSKSVINLYTSSDVQSNLVNIQIHHINGLEVGSPELMDVGSPHRLKSSEELSTPGAGESHIVGSYDCFAHSQRFNVLYHEVESTVDAFNTDPQGEGNRAKLSLEDQKKQCATSSAYGLYISGMGIFYSLAIFISLITAIVLDKVFGILVAQWSDVVKSLEGNDTVQTNQDEILAKHTEVATKLKILVPSFIALVFIGMFIAVFANIRASTRIHEFIMNSIFQRSSSELKLKNSLAKIITFLTSDIYYIDEHVGRFIVATLFSFLSICVQFITICYTVPILSPIPILMGVILYLFVVKNYLIASKILQNVMLEANNSINAVYGDVIAGSAIYRSFRKEHLCIKRVCVYSENFYAIKFLKIALTTWAMLTCKLFAVGIVLCAAFIPVVYAYFRGDELKVAQIGLGISYSLGINGLLHGFIFNFSMLEKQMCSMVRFRDYFLQGKTSLRHTFETMNETVMITNAFTEYLGDNQRRWSGLSRRRKNEYYNFLFRKYLSCLGYLFYRPKVEFLDCEYYLPGEHTTLELRDVSVTIPPRTETNVPSPILKHVTASANAGDIIGIVGRTGAGKSTLLATLQNIVEHRDGSLLIDGREMKSIPRKVLRHIVGVLPQMPFIPKGWTLRRFLDPRMLYSDDEIISALECCGLQDLVNIEGGTNLLDAILVRSNIKVNKGLYLMPPLVRLRGPKDDAICLDRSLSGSRGNNENRNSGFSTSQLRQLSFARLVLYRKTYRILLIDEPPAENCESAPKEILDTPRESTNDIGMPIYDLVKIHFRHCTTFIVAHNKNALKTCTAVWIMRDGMLVRECSAEEFMVNGRKIMANIELYLANMDST</sequence>
<reference evidence="12 13" key="1">
    <citation type="journal article" date="2007" name="PLoS Pathog.">
        <title>Genome sequence of Babesia bovis and comparative analysis of apicomplexan hemoprotozoa.</title>
        <authorList>
            <person name="Brayton K.A."/>
            <person name="Lau A.O.T."/>
            <person name="Herndon D.R."/>
            <person name="Hannick L."/>
            <person name="Kappmeyer L.S."/>
            <person name="Berens S.J."/>
            <person name="Bidwell S.L."/>
            <person name="Brown W.C."/>
            <person name="Crabtree J."/>
            <person name="Fadrosh D."/>
            <person name="Feldblum T."/>
            <person name="Forberger H.A."/>
            <person name="Haas B.J."/>
            <person name="Howell J.M."/>
            <person name="Khouri H."/>
            <person name="Koo H."/>
            <person name="Mann D.J."/>
            <person name="Norimine J."/>
            <person name="Paulsen I.T."/>
            <person name="Radune D."/>
            <person name="Ren Q."/>
            <person name="Smith R.K. Jr."/>
            <person name="Suarez C.E."/>
            <person name="White O."/>
            <person name="Wortman J.R."/>
            <person name="Knowles D.P. Jr."/>
            <person name="McElwain T.F."/>
            <person name="Nene V.M."/>
        </authorList>
    </citation>
    <scope>NUCLEOTIDE SEQUENCE [LARGE SCALE GENOMIC DNA]</scope>
    <source>
        <strain evidence="12">T2Bo</strain>
    </source>
</reference>
<feature type="transmembrane region" description="Helical" evidence="9">
    <location>
        <begin position="889"/>
        <end position="910"/>
    </location>
</feature>
<evidence type="ECO:0000313" key="13">
    <source>
        <dbReference type="Proteomes" id="UP000002173"/>
    </source>
</evidence>
<keyword evidence="5" id="KW-0547">Nucleotide-binding</keyword>
<dbReference type="STRING" id="5865.A7ANL0"/>
<feature type="transmembrane region" description="Helical" evidence="9">
    <location>
        <begin position="149"/>
        <end position="169"/>
    </location>
</feature>
<feature type="transmembrane region" description="Helical" evidence="9">
    <location>
        <begin position="959"/>
        <end position="977"/>
    </location>
</feature>
<accession>A7ANL0</accession>
<comment type="similarity">
    <text evidence="2">Belongs to the ABC transporter superfamily. ABCC family. Conjugate transporter (TC 3.A.1.208) subfamily.</text>
</comment>
<dbReference type="PROSITE" id="PS00211">
    <property type="entry name" value="ABC_TRANSPORTER_1"/>
    <property type="match status" value="1"/>
</dbReference>
<dbReference type="Pfam" id="PF00005">
    <property type="entry name" value="ABC_tran"/>
    <property type="match status" value="2"/>
</dbReference>
<feature type="transmembrane region" description="Helical" evidence="9">
    <location>
        <begin position="1106"/>
        <end position="1128"/>
    </location>
</feature>
<keyword evidence="3" id="KW-0813">Transport</keyword>
<feature type="domain" description="ABC transmembrane type-1" evidence="11">
    <location>
        <begin position="833"/>
        <end position="1130"/>
    </location>
</feature>
<keyword evidence="13" id="KW-1185">Reference proteome</keyword>
<dbReference type="InterPro" id="IPR011527">
    <property type="entry name" value="ABC1_TM_dom"/>
</dbReference>
<dbReference type="SUPFAM" id="SSF52540">
    <property type="entry name" value="P-loop containing nucleoside triphosphate hydrolases"/>
    <property type="match status" value="2"/>
</dbReference>
<evidence type="ECO:0000256" key="3">
    <source>
        <dbReference type="ARBA" id="ARBA00022448"/>
    </source>
</evidence>
<dbReference type="InterPro" id="IPR036640">
    <property type="entry name" value="ABC1_TM_sf"/>
</dbReference>
<gene>
    <name evidence="12" type="ORF">BBOV_III005820</name>
</gene>
<dbReference type="Proteomes" id="UP000002173">
    <property type="component" value="Chromosome 3"/>
</dbReference>
<organism evidence="12 13">
    <name type="scientific">Babesia bovis</name>
    <dbReference type="NCBI Taxonomy" id="5865"/>
    <lineage>
        <taxon>Eukaryota</taxon>
        <taxon>Sar</taxon>
        <taxon>Alveolata</taxon>
        <taxon>Apicomplexa</taxon>
        <taxon>Aconoidasida</taxon>
        <taxon>Piroplasmida</taxon>
        <taxon>Babesiidae</taxon>
        <taxon>Babesia</taxon>
    </lineage>
</organism>
<feature type="transmembrane region" description="Helical" evidence="9">
    <location>
        <begin position="983"/>
        <end position="1004"/>
    </location>
</feature>
<dbReference type="PANTHER" id="PTHR24223">
    <property type="entry name" value="ATP-BINDING CASSETTE SUB-FAMILY C"/>
    <property type="match status" value="1"/>
</dbReference>
<dbReference type="InParanoid" id="A7ANL0"/>
<dbReference type="GO" id="GO:0016887">
    <property type="term" value="F:ATP hydrolysis activity"/>
    <property type="evidence" value="ECO:0007669"/>
    <property type="project" value="InterPro"/>
</dbReference>
<dbReference type="PROSITE" id="PS50893">
    <property type="entry name" value="ABC_TRANSPORTER_2"/>
    <property type="match status" value="2"/>
</dbReference>
<feature type="transmembrane region" description="Helical" evidence="9">
    <location>
        <begin position="259"/>
        <end position="287"/>
    </location>
</feature>
<feature type="domain" description="ABC transporter" evidence="10">
    <location>
        <begin position="503"/>
        <end position="739"/>
    </location>
</feature>
<proteinExistence type="inferred from homology"/>
<evidence type="ECO:0000313" key="12">
    <source>
        <dbReference type="EMBL" id="EDO08144.1"/>
    </source>
</evidence>
<dbReference type="InterPro" id="IPR027417">
    <property type="entry name" value="P-loop_NTPase"/>
</dbReference>
<dbReference type="InterPro" id="IPR050173">
    <property type="entry name" value="ABC_transporter_C-like"/>
</dbReference>
<dbReference type="GeneID" id="5479962"/>
<dbReference type="Gene3D" id="1.20.1560.10">
    <property type="entry name" value="ABC transporter type 1, transmembrane domain"/>
    <property type="match status" value="2"/>
</dbReference>